<dbReference type="PANTHER" id="PTHR43808">
    <property type="entry name" value="ACETYLORNITHINE DEACETYLASE"/>
    <property type="match status" value="1"/>
</dbReference>
<reference evidence="16 17" key="1">
    <citation type="journal article" date="2014" name="BMC Genomics">
        <title>Unusual genome complexity in Lactobacillus salivarius JCM1046.</title>
        <authorList>
            <person name="Raftis E.J."/>
            <person name="Forde B.M."/>
            <person name="Claesson M.J."/>
            <person name="O'Toole P.W."/>
        </authorList>
    </citation>
    <scope>NUCLEOTIDE SEQUENCE [LARGE SCALE GENOMIC DNA]</scope>
    <source>
        <strain evidence="16 17">JCM1046</strain>
    </source>
</reference>
<proteinExistence type="inferred from homology"/>
<dbReference type="InterPro" id="IPR001261">
    <property type="entry name" value="ArgE/DapE_CS"/>
</dbReference>
<comment type="catalytic activity">
    <reaction evidence="14">
        <text>N-succinyl-(2S,6S)-2,6-diaminopimelate + H2O = (2S,6S)-2,6-diaminopimelate + succinate</text>
        <dbReference type="Rhea" id="RHEA:22608"/>
        <dbReference type="ChEBI" id="CHEBI:15377"/>
        <dbReference type="ChEBI" id="CHEBI:30031"/>
        <dbReference type="ChEBI" id="CHEBI:57609"/>
        <dbReference type="ChEBI" id="CHEBI:58087"/>
        <dbReference type="EC" id="3.5.1.18"/>
    </reaction>
</comment>
<dbReference type="CDD" id="cd08659">
    <property type="entry name" value="M20_ArgE_DapE-like"/>
    <property type="match status" value="1"/>
</dbReference>
<name>A0A089QB34_9LACO</name>
<evidence type="ECO:0000256" key="3">
    <source>
        <dbReference type="ARBA" id="ARBA00005130"/>
    </source>
</evidence>
<evidence type="ECO:0000256" key="14">
    <source>
        <dbReference type="ARBA" id="ARBA00051301"/>
    </source>
</evidence>
<dbReference type="InterPro" id="IPR010182">
    <property type="entry name" value="ArgE/DapE"/>
</dbReference>
<dbReference type="AlphaFoldDB" id="A0A089QB34"/>
<dbReference type="EMBL" id="CP007646">
    <property type="protein sequence ID" value="AIR09925.1"/>
    <property type="molecule type" value="Genomic_DNA"/>
</dbReference>
<keyword evidence="11" id="KW-0220">Diaminopimelate biosynthesis</keyword>
<dbReference type="GO" id="GO:0009014">
    <property type="term" value="F:succinyl-diaminopimelate desuccinylase activity"/>
    <property type="evidence" value="ECO:0007669"/>
    <property type="project" value="UniProtKB-EC"/>
</dbReference>
<dbReference type="Gene3D" id="3.30.70.360">
    <property type="match status" value="1"/>
</dbReference>
<evidence type="ECO:0000256" key="8">
    <source>
        <dbReference type="ARBA" id="ARBA00022723"/>
    </source>
</evidence>
<evidence type="ECO:0000256" key="5">
    <source>
        <dbReference type="ARBA" id="ARBA00011921"/>
    </source>
</evidence>
<organism evidence="16 17">
    <name type="scientific">Ligilactobacillus salivarius</name>
    <dbReference type="NCBI Taxonomy" id="1624"/>
    <lineage>
        <taxon>Bacteria</taxon>
        <taxon>Bacillati</taxon>
        <taxon>Bacillota</taxon>
        <taxon>Bacilli</taxon>
        <taxon>Lactobacillales</taxon>
        <taxon>Lactobacillaceae</taxon>
        <taxon>Ligilactobacillus</taxon>
    </lineage>
</organism>
<keyword evidence="9 16" id="KW-0378">Hydrolase</keyword>
<dbReference type="RefSeq" id="WP_044004411.1">
    <property type="nucleotide sequence ID" value="NZ_CP007646.1"/>
</dbReference>
<dbReference type="PANTHER" id="PTHR43808:SF8">
    <property type="entry name" value="PEPTIDASE M20 DIMERISATION DOMAIN-CONTAINING PROTEIN"/>
    <property type="match status" value="1"/>
</dbReference>
<comment type="pathway">
    <text evidence="3">Amino-acid biosynthesis; L-lysine biosynthesis via DAP pathway; LL-2,6-diaminopimelate from (S)-tetrahydrodipicolinate (succinylase route): step 3/3.</text>
</comment>
<dbReference type="PROSITE" id="PS00759">
    <property type="entry name" value="ARGE_DAPE_CPG2_2"/>
    <property type="match status" value="1"/>
</dbReference>
<evidence type="ECO:0000256" key="4">
    <source>
        <dbReference type="ARBA" id="ARBA00006247"/>
    </source>
</evidence>
<dbReference type="SUPFAM" id="SSF53187">
    <property type="entry name" value="Zn-dependent exopeptidases"/>
    <property type="match status" value="1"/>
</dbReference>
<feature type="domain" description="Peptidase M20 dimerisation" evidence="15">
    <location>
        <begin position="169"/>
        <end position="274"/>
    </location>
</feature>
<dbReference type="InterPro" id="IPR002933">
    <property type="entry name" value="Peptidase_M20"/>
</dbReference>
<keyword evidence="13" id="KW-0170">Cobalt</keyword>
<evidence type="ECO:0000256" key="12">
    <source>
        <dbReference type="ARBA" id="ARBA00023154"/>
    </source>
</evidence>
<evidence type="ECO:0000256" key="9">
    <source>
        <dbReference type="ARBA" id="ARBA00022801"/>
    </source>
</evidence>
<evidence type="ECO:0000313" key="17">
    <source>
        <dbReference type="Proteomes" id="UP000029488"/>
    </source>
</evidence>
<dbReference type="SUPFAM" id="SSF55031">
    <property type="entry name" value="Bacterial exopeptidase dimerisation domain"/>
    <property type="match status" value="1"/>
</dbReference>
<evidence type="ECO:0000256" key="1">
    <source>
        <dbReference type="ARBA" id="ARBA00001941"/>
    </source>
</evidence>
<dbReference type="GO" id="GO:0019877">
    <property type="term" value="P:diaminopimelate biosynthetic process"/>
    <property type="evidence" value="ECO:0007669"/>
    <property type="project" value="UniProtKB-KW"/>
</dbReference>
<evidence type="ECO:0000256" key="10">
    <source>
        <dbReference type="ARBA" id="ARBA00022833"/>
    </source>
</evidence>
<dbReference type="KEGG" id="lsj:LSJ_0162"/>
<protein>
    <recommendedName>
        <fullName evidence="6">Probable succinyl-diaminopimelate desuccinylase</fullName>
        <ecNumber evidence="5">3.5.1.18</ecNumber>
    </recommendedName>
</protein>
<dbReference type="GO" id="GO:0046872">
    <property type="term" value="F:metal ion binding"/>
    <property type="evidence" value="ECO:0007669"/>
    <property type="project" value="UniProtKB-KW"/>
</dbReference>
<accession>A0A089QB34</accession>
<evidence type="ECO:0000259" key="15">
    <source>
        <dbReference type="Pfam" id="PF07687"/>
    </source>
</evidence>
<dbReference type="Gene3D" id="3.40.630.10">
    <property type="entry name" value="Zn peptidases"/>
    <property type="match status" value="1"/>
</dbReference>
<dbReference type="NCBIfam" id="NF006365">
    <property type="entry name" value="PRK08588.1"/>
    <property type="match status" value="1"/>
</dbReference>
<comment type="cofactor">
    <cofactor evidence="2">
        <name>Zn(2+)</name>
        <dbReference type="ChEBI" id="CHEBI:29105"/>
    </cofactor>
</comment>
<keyword evidence="8" id="KW-0479">Metal-binding</keyword>
<keyword evidence="7" id="KW-0028">Amino-acid biosynthesis</keyword>
<dbReference type="UniPathway" id="UPA00034">
    <property type="reaction ID" value="UER00021"/>
</dbReference>
<evidence type="ECO:0000313" key="16">
    <source>
        <dbReference type="EMBL" id="AIR09925.1"/>
    </source>
</evidence>
<evidence type="ECO:0000256" key="11">
    <source>
        <dbReference type="ARBA" id="ARBA00022915"/>
    </source>
</evidence>
<dbReference type="Pfam" id="PF01546">
    <property type="entry name" value="Peptidase_M20"/>
    <property type="match status" value="1"/>
</dbReference>
<dbReference type="InterPro" id="IPR011650">
    <property type="entry name" value="Peptidase_M20_dimer"/>
</dbReference>
<keyword evidence="12" id="KW-0457">Lysine biosynthesis</keyword>
<gene>
    <name evidence="16" type="ORF">LSJ_0162</name>
</gene>
<dbReference type="PROSITE" id="PS00758">
    <property type="entry name" value="ARGE_DAPE_CPG2_1"/>
    <property type="match status" value="1"/>
</dbReference>
<dbReference type="InterPro" id="IPR036264">
    <property type="entry name" value="Bact_exopeptidase_dim_dom"/>
</dbReference>
<evidence type="ECO:0000256" key="6">
    <source>
        <dbReference type="ARBA" id="ARBA00016853"/>
    </source>
</evidence>
<dbReference type="EC" id="3.5.1.18" evidence="5"/>
<sequence>MEEKEKIKILQDLIQINSVNGNELEVAEYLHKLFAKSNLESKVDEFGDKRANLVLDVGQGEKVLGLTGHMDTVALGNEDKWSYPPLEAKIDGDRLYGRGAADMKSGLAALAIAIIELSDLGKIPGHIRFIATAGEEYGTPGANRLRDLGVAKDLDALVVGEATNGDIIYAHSGSFNYRIVSHGKSVHSSTPELGNNALDALVDFAAIERTLFDDVPRDPYLGELKHSVTILNVGEQVNTIPDEGELYGNIRPTSVFNNKQIIKRLKSAVDEVNDKNGAKLTFELIHDWYPVVSNPEDDFVQTALTVSQEVFSNYVEGKQPELITMNGATDASVFVKDNTNLPVIILGPGESNVSHQIDEYTTISSYLALVEIYKQIILRYFE</sequence>
<dbReference type="Proteomes" id="UP000029488">
    <property type="component" value="Chromosome"/>
</dbReference>
<evidence type="ECO:0000256" key="7">
    <source>
        <dbReference type="ARBA" id="ARBA00022605"/>
    </source>
</evidence>
<dbReference type="InterPro" id="IPR050072">
    <property type="entry name" value="Peptidase_M20A"/>
</dbReference>
<evidence type="ECO:0000256" key="13">
    <source>
        <dbReference type="ARBA" id="ARBA00023285"/>
    </source>
</evidence>
<keyword evidence="10" id="KW-0862">Zinc</keyword>
<dbReference type="GO" id="GO:0009089">
    <property type="term" value="P:lysine biosynthetic process via diaminopimelate"/>
    <property type="evidence" value="ECO:0007669"/>
    <property type="project" value="UniProtKB-UniPathway"/>
</dbReference>
<comment type="similarity">
    <text evidence="4">Belongs to the peptidase M20A family.</text>
</comment>
<dbReference type="NCBIfam" id="TIGR01910">
    <property type="entry name" value="DapE-ArgE"/>
    <property type="match status" value="1"/>
</dbReference>
<evidence type="ECO:0000256" key="2">
    <source>
        <dbReference type="ARBA" id="ARBA00001947"/>
    </source>
</evidence>
<comment type="cofactor">
    <cofactor evidence="1">
        <name>Co(2+)</name>
        <dbReference type="ChEBI" id="CHEBI:48828"/>
    </cofactor>
</comment>
<dbReference type="Pfam" id="PF07687">
    <property type="entry name" value="M20_dimer"/>
    <property type="match status" value="1"/>
</dbReference>